<dbReference type="GO" id="GO:0003723">
    <property type="term" value="F:RNA binding"/>
    <property type="evidence" value="ECO:0007669"/>
    <property type="project" value="UniProtKB-KW"/>
</dbReference>
<protein>
    <recommendedName>
        <fullName evidence="5">Ribosomal RNA adenine methylase transferase N-terminal domain-containing protein</fullName>
    </recommendedName>
</protein>
<dbReference type="EMBL" id="UINC01116563">
    <property type="protein sequence ID" value="SVC88395.1"/>
    <property type="molecule type" value="Genomic_DNA"/>
</dbReference>
<keyword evidence="2" id="KW-0808">Transferase</keyword>
<keyword evidence="1" id="KW-0489">Methyltransferase</keyword>
<evidence type="ECO:0000256" key="4">
    <source>
        <dbReference type="ARBA" id="ARBA00022884"/>
    </source>
</evidence>
<dbReference type="Gene3D" id="1.10.8.100">
    <property type="entry name" value="Ribosomal RNA adenine dimethylase-like, domain 2"/>
    <property type="match status" value="1"/>
</dbReference>
<dbReference type="CDD" id="cd02440">
    <property type="entry name" value="AdoMet_MTases"/>
    <property type="match status" value="1"/>
</dbReference>
<organism evidence="6">
    <name type="scientific">marine metagenome</name>
    <dbReference type="NCBI Taxonomy" id="408172"/>
    <lineage>
        <taxon>unclassified sequences</taxon>
        <taxon>metagenomes</taxon>
        <taxon>ecological metagenomes</taxon>
    </lineage>
</organism>
<evidence type="ECO:0000256" key="1">
    <source>
        <dbReference type="ARBA" id="ARBA00022603"/>
    </source>
</evidence>
<dbReference type="InterPro" id="IPR001737">
    <property type="entry name" value="KsgA/Erm"/>
</dbReference>
<feature type="domain" description="Ribosomal RNA adenine methylase transferase N-terminal" evidence="5">
    <location>
        <begin position="17"/>
        <end position="180"/>
    </location>
</feature>
<proteinExistence type="predicted"/>
<evidence type="ECO:0000256" key="3">
    <source>
        <dbReference type="ARBA" id="ARBA00022691"/>
    </source>
</evidence>
<dbReference type="InterPro" id="IPR029063">
    <property type="entry name" value="SAM-dependent_MTases_sf"/>
</dbReference>
<evidence type="ECO:0000313" key="6">
    <source>
        <dbReference type="EMBL" id="SVC88395.1"/>
    </source>
</evidence>
<gene>
    <name evidence="6" type="ORF">METZ01_LOCUS341249</name>
</gene>
<evidence type="ECO:0000256" key="2">
    <source>
        <dbReference type="ARBA" id="ARBA00022679"/>
    </source>
</evidence>
<dbReference type="InterPro" id="IPR023165">
    <property type="entry name" value="rRNA_Ade_diMease-like_C"/>
</dbReference>
<dbReference type="AlphaFoldDB" id="A0A382QU61"/>
<dbReference type="GO" id="GO:0000179">
    <property type="term" value="F:rRNA (adenine-N6,N6-)-dimethyltransferase activity"/>
    <property type="evidence" value="ECO:0007669"/>
    <property type="project" value="InterPro"/>
</dbReference>
<dbReference type="PROSITE" id="PS51689">
    <property type="entry name" value="SAM_RNA_A_N6_MT"/>
    <property type="match status" value="1"/>
</dbReference>
<dbReference type="Gene3D" id="3.40.50.150">
    <property type="entry name" value="Vaccinia Virus protein VP39"/>
    <property type="match status" value="1"/>
</dbReference>
<dbReference type="InterPro" id="IPR020596">
    <property type="entry name" value="rRNA_Ade_Mease_Trfase_CS"/>
</dbReference>
<dbReference type="Pfam" id="PF00398">
    <property type="entry name" value="RrnaAD"/>
    <property type="match status" value="1"/>
</dbReference>
<keyword evidence="4" id="KW-0694">RNA-binding</keyword>
<reference evidence="6" key="1">
    <citation type="submission" date="2018-05" db="EMBL/GenBank/DDBJ databases">
        <authorList>
            <person name="Lanie J.A."/>
            <person name="Ng W.-L."/>
            <person name="Kazmierczak K.M."/>
            <person name="Andrzejewski T.M."/>
            <person name="Davidsen T.M."/>
            <person name="Wayne K.J."/>
            <person name="Tettelin H."/>
            <person name="Glass J.I."/>
            <person name="Rusch D."/>
            <person name="Podicherti R."/>
            <person name="Tsui H.-C.T."/>
            <person name="Winkler M.E."/>
        </authorList>
    </citation>
    <scope>NUCLEOTIDE SEQUENCE</scope>
</reference>
<dbReference type="PROSITE" id="PS01131">
    <property type="entry name" value="RRNA_A_DIMETH"/>
    <property type="match status" value="1"/>
</dbReference>
<evidence type="ECO:0000259" key="5">
    <source>
        <dbReference type="SMART" id="SM00650"/>
    </source>
</evidence>
<dbReference type="SUPFAM" id="SSF53335">
    <property type="entry name" value="S-adenosyl-L-methionine-dependent methyltransferases"/>
    <property type="match status" value="1"/>
</dbReference>
<dbReference type="SMART" id="SM00650">
    <property type="entry name" value="rADc"/>
    <property type="match status" value="1"/>
</dbReference>
<dbReference type="PANTHER" id="PTHR11727">
    <property type="entry name" value="DIMETHYLADENOSINE TRANSFERASE"/>
    <property type="match status" value="1"/>
</dbReference>
<keyword evidence="3" id="KW-0949">S-adenosyl-L-methionine</keyword>
<sequence length="249" mass="28519">MKLTNRYGQNFLINDNVVKKFIDSSLITSNDSVYEIGTGHGILTKNLCEKAKSVVSSEIDSDLYNLCTNKLSQYDNLTLLNIDGLKYTGKFDIFVSSLPYSESERFIYWLINQQFKRAVVILQKEFIDKLLSIINLSSYRSISVVSQYCFNITSIEIIPPSNFHPPPKVYSTLALIQPKNTLTKSEILMIKKLFSFRRKQLGSVLNRLTNNEDIINYCNNNIDLSKRIHEFTPNVIVSLVQLIIDDSKP</sequence>
<name>A0A382QU61_9ZZZZ</name>
<dbReference type="InterPro" id="IPR020598">
    <property type="entry name" value="rRNA_Ade_methylase_Trfase_N"/>
</dbReference>
<dbReference type="PANTHER" id="PTHR11727:SF7">
    <property type="entry name" value="DIMETHYLADENOSINE TRANSFERASE-RELATED"/>
    <property type="match status" value="1"/>
</dbReference>
<accession>A0A382QU61</accession>